<dbReference type="EMBL" id="WQMT02000002">
    <property type="protein sequence ID" value="KAG9225621.1"/>
    <property type="molecule type" value="Genomic_DNA"/>
</dbReference>
<organism evidence="1 2">
    <name type="scientific">Pleurotus cornucopiae</name>
    <name type="common">Cornucopia mushroom</name>
    <dbReference type="NCBI Taxonomy" id="5321"/>
    <lineage>
        <taxon>Eukaryota</taxon>
        <taxon>Fungi</taxon>
        <taxon>Dikarya</taxon>
        <taxon>Basidiomycota</taxon>
        <taxon>Agaricomycotina</taxon>
        <taxon>Agaricomycetes</taxon>
        <taxon>Agaricomycetidae</taxon>
        <taxon>Agaricales</taxon>
        <taxon>Pleurotineae</taxon>
        <taxon>Pleurotaceae</taxon>
        <taxon>Pleurotus</taxon>
    </lineage>
</organism>
<accession>A0ACB7J8P1</accession>
<dbReference type="Proteomes" id="UP000824881">
    <property type="component" value="Unassembled WGS sequence"/>
</dbReference>
<evidence type="ECO:0000313" key="1">
    <source>
        <dbReference type="EMBL" id="KAG9225621.1"/>
    </source>
</evidence>
<gene>
    <name evidence="1" type="ORF">CCMSSC00406_0003124</name>
</gene>
<comment type="caution">
    <text evidence="1">The sequence shown here is derived from an EMBL/GenBank/DDBJ whole genome shotgun (WGS) entry which is preliminary data.</text>
</comment>
<name>A0ACB7J8P1_PLECO</name>
<evidence type="ECO:0000313" key="2">
    <source>
        <dbReference type="Proteomes" id="UP000824881"/>
    </source>
</evidence>
<keyword evidence="2" id="KW-1185">Reference proteome</keyword>
<sequence>MPLSQSEWDDSSQKTPVSLPRFLNEVVFSAFRKCDFSVEDEMIKLYFSNYLPISLEDFLSRAFPGIHIRCLRIFVGGPVLKNYPIEELFISDPSYRSLLDEGPIYPSLRQMTLVNIGLTPKVQTFSRLKRWLKAQSRLEKLTIRGSGAFTARDIQVLEKIVAAVELVPVKHLGRKGEINHLGTASKITSERSTSLRISGLRSHKKPKKANLYTK</sequence>
<reference evidence="1 2" key="1">
    <citation type="journal article" date="2021" name="Appl. Environ. Microbiol.">
        <title>Genetic linkage and physical mapping for an oyster mushroom Pleurotus cornucopiae and QTL analysis for the trait cap color.</title>
        <authorList>
            <person name="Zhang Y."/>
            <person name="Gao W."/>
            <person name="Sonnenberg A."/>
            <person name="Chen Q."/>
            <person name="Zhang J."/>
            <person name="Huang C."/>
        </authorList>
    </citation>
    <scope>NUCLEOTIDE SEQUENCE [LARGE SCALE GENOMIC DNA]</scope>
    <source>
        <strain evidence="1">CCMSSC00406</strain>
    </source>
</reference>
<proteinExistence type="predicted"/>
<protein>
    <submittedName>
        <fullName evidence="1">Uncharacterized protein</fullName>
    </submittedName>
</protein>